<gene>
    <name evidence="1" type="ORF">TNCT_250131</name>
</gene>
<dbReference type="OrthoDB" id="6454166at2759"/>
<protein>
    <submittedName>
        <fullName evidence="1">Uncharacterized protein</fullName>
    </submittedName>
</protein>
<dbReference type="EMBL" id="BMAO01023427">
    <property type="protein sequence ID" value="GFQ88639.1"/>
    <property type="molecule type" value="Genomic_DNA"/>
</dbReference>
<evidence type="ECO:0000313" key="1">
    <source>
        <dbReference type="EMBL" id="GFQ88639.1"/>
    </source>
</evidence>
<evidence type="ECO:0000313" key="2">
    <source>
        <dbReference type="Proteomes" id="UP000887116"/>
    </source>
</evidence>
<comment type="caution">
    <text evidence="1">The sequence shown here is derived from an EMBL/GenBank/DDBJ whole genome shotgun (WGS) entry which is preliminary data.</text>
</comment>
<accession>A0A8X6KXB2</accession>
<keyword evidence="2" id="KW-1185">Reference proteome</keyword>
<dbReference type="AlphaFoldDB" id="A0A8X6KXB2"/>
<name>A0A8X6KXB2_TRICU</name>
<proteinExistence type="predicted"/>
<dbReference type="Proteomes" id="UP000887116">
    <property type="component" value="Unassembled WGS sequence"/>
</dbReference>
<organism evidence="1 2">
    <name type="scientific">Trichonephila clavata</name>
    <name type="common">Joro spider</name>
    <name type="synonym">Nephila clavata</name>
    <dbReference type="NCBI Taxonomy" id="2740835"/>
    <lineage>
        <taxon>Eukaryota</taxon>
        <taxon>Metazoa</taxon>
        <taxon>Ecdysozoa</taxon>
        <taxon>Arthropoda</taxon>
        <taxon>Chelicerata</taxon>
        <taxon>Arachnida</taxon>
        <taxon>Araneae</taxon>
        <taxon>Araneomorphae</taxon>
        <taxon>Entelegynae</taxon>
        <taxon>Araneoidea</taxon>
        <taxon>Nephilidae</taxon>
        <taxon>Trichonephila</taxon>
    </lineage>
</organism>
<sequence>MSVWLRNPAHSSAENELTGAYGNKLKNLLCFLKREVEGEERLQLARNGMKFEFNNGNLKSKKKQSLDETVPTASNLFSGDMKKRQLRYVFCDKSHEKLSGIKEPTEKISREEVVKFFNNTLSTDFDGRYMMRLPWTDNSSLPNSKNIAEKRLLVQQQ</sequence>
<reference evidence="1" key="1">
    <citation type="submission" date="2020-07" db="EMBL/GenBank/DDBJ databases">
        <title>Multicomponent nature underlies the extraordinary mechanical properties of spider dragline silk.</title>
        <authorList>
            <person name="Kono N."/>
            <person name="Nakamura H."/>
            <person name="Mori M."/>
            <person name="Yoshida Y."/>
            <person name="Ohtoshi R."/>
            <person name="Malay A.D."/>
            <person name="Moran D.A.P."/>
            <person name="Tomita M."/>
            <person name="Numata K."/>
            <person name="Arakawa K."/>
        </authorList>
    </citation>
    <scope>NUCLEOTIDE SEQUENCE</scope>
</reference>